<dbReference type="RefSeq" id="WP_258417513.1">
    <property type="nucleotide sequence ID" value="NZ_JAPTNG010000008.1"/>
</dbReference>
<accession>A0ABT4HXR3</accession>
<dbReference type="EMBL" id="JAPTNG010000008">
    <property type="protein sequence ID" value="MCZ0831586.1"/>
    <property type="molecule type" value="Genomic_DNA"/>
</dbReference>
<evidence type="ECO:0000313" key="3">
    <source>
        <dbReference type="Proteomes" id="UP001067708"/>
    </source>
</evidence>
<keyword evidence="1" id="KW-0732">Signal</keyword>
<evidence type="ECO:0000256" key="1">
    <source>
        <dbReference type="SAM" id="SignalP"/>
    </source>
</evidence>
<dbReference type="Proteomes" id="UP001067708">
    <property type="component" value="Unassembled WGS sequence"/>
</dbReference>
<sequence length="144" mass="16029">MKKRVFKGLIAAMMVFALVPSVQAAPSKAVQQQKVQPFENYLFNFWHNGLEANSYWKDAPIRATVGSTLCGTLNVNQTPSDPQRSGSFNTSVNIIGDNGQIYFFDGIYSMGTTTKQFCLQPGTYTVKYINNAGFPINLLGYFTY</sequence>
<name>A0ABT4HXR3_9BACL</name>
<proteinExistence type="predicted"/>
<organism evidence="2 3">
    <name type="scientific">Brevibacillus halotolerans</name>
    <dbReference type="NCBI Taxonomy" id="1507437"/>
    <lineage>
        <taxon>Bacteria</taxon>
        <taxon>Bacillati</taxon>
        <taxon>Bacillota</taxon>
        <taxon>Bacilli</taxon>
        <taxon>Bacillales</taxon>
        <taxon>Paenibacillaceae</taxon>
        <taxon>Brevibacillus</taxon>
    </lineage>
</organism>
<protein>
    <submittedName>
        <fullName evidence="2">Uncharacterized protein</fullName>
    </submittedName>
</protein>
<evidence type="ECO:0000313" key="2">
    <source>
        <dbReference type="EMBL" id="MCZ0831586.1"/>
    </source>
</evidence>
<reference evidence="2" key="1">
    <citation type="submission" date="2022-09" db="EMBL/GenBank/DDBJ databases">
        <title>Genome analysis and characterization of larvicidal activity of Brevibacillus strains.</title>
        <authorList>
            <person name="Patrusheva E.V."/>
            <person name="Izotova A.O."/>
            <person name="Toshchakov S.V."/>
            <person name="Sineoky S.P."/>
        </authorList>
    </citation>
    <scope>NUCLEOTIDE SEQUENCE</scope>
    <source>
        <strain evidence="2">VKPM_B-13244</strain>
    </source>
</reference>
<keyword evidence="3" id="KW-1185">Reference proteome</keyword>
<comment type="caution">
    <text evidence="2">The sequence shown here is derived from an EMBL/GenBank/DDBJ whole genome shotgun (WGS) entry which is preliminary data.</text>
</comment>
<feature type="signal peptide" evidence="1">
    <location>
        <begin position="1"/>
        <end position="24"/>
    </location>
</feature>
<feature type="chain" id="PRO_5045642960" evidence="1">
    <location>
        <begin position="25"/>
        <end position="144"/>
    </location>
</feature>
<gene>
    <name evidence="2" type="ORF">O0535_12560</name>
</gene>